<evidence type="ECO:0000259" key="5">
    <source>
        <dbReference type="PROSITE" id="PS52004"/>
    </source>
</evidence>
<dbReference type="InterPro" id="IPR057326">
    <property type="entry name" value="KR_dom"/>
</dbReference>
<evidence type="ECO:0000256" key="2">
    <source>
        <dbReference type="ARBA" id="ARBA00022553"/>
    </source>
</evidence>
<dbReference type="InterPro" id="IPR001227">
    <property type="entry name" value="Ac_transferase_dom_sf"/>
</dbReference>
<evidence type="ECO:0000313" key="7">
    <source>
        <dbReference type="Proteomes" id="UP000252107"/>
    </source>
</evidence>
<dbReference type="Pfam" id="PF22621">
    <property type="entry name" value="CurL-like_PKS_C"/>
    <property type="match status" value="1"/>
</dbReference>
<dbReference type="GO" id="GO:0031177">
    <property type="term" value="F:phosphopantetheine binding"/>
    <property type="evidence" value="ECO:0007669"/>
    <property type="project" value="InterPro"/>
</dbReference>
<dbReference type="GO" id="GO:0004312">
    <property type="term" value="F:fatty acid synthase activity"/>
    <property type="evidence" value="ECO:0007669"/>
    <property type="project" value="TreeGrafter"/>
</dbReference>
<dbReference type="GO" id="GO:0071770">
    <property type="term" value="P:DIM/DIP cell wall layer assembly"/>
    <property type="evidence" value="ECO:0007669"/>
    <property type="project" value="TreeGrafter"/>
</dbReference>
<dbReference type="FunFam" id="3.40.366.10:FF:000002">
    <property type="entry name" value="Probable polyketide synthase 2"/>
    <property type="match status" value="1"/>
</dbReference>
<protein>
    <submittedName>
        <fullName evidence="6">Short-chain dehydrogenase</fullName>
    </submittedName>
</protein>
<dbReference type="PANTHER" id="PTHR43775">
    <property type="entry name" value="FATTY ACID SYNTHASE"/>
    <property type="match status" value="1"/>
</dbReference>
<dbReference type="GO" id="GO:0004315">
    <property type="term" value="F:3-oxoacyl-[acyl-carrier-protein] synthase activity"/>
    <property type="evidence" value="ECO:0007669"/>
    <property type="project" value="InterPro"/>
</dbReference>
<dbReference type="SMART" id="SM00825">
    <property type="entry name" value="PKS_KS"/>
    <property type="match status" value="1"/>
</dbReference>
<dbReference type="InterPro" id="IPR006162">
    <property type="entry name" value="Ppantetheine_attach_site"/>
</dbReference>
<dbReference type="InterPro" id="IPR016036">
    <property type="entry name" value="Malonyl_transacylase_ACP-bd"/>
</dbReference>
<dbReference type="InterPro" id="IPR049490">
    <property type="entry name" value="C883_1060-like_KR_N"/>
</dbReference>
<dbReference type="PROSITE" id="PS50075">
    <property type="entry name" value="CARRIER"/>
    <property type="match status" value="1"/>
</dbReference>
<keyword evidence="1" id="KW-0596">Phosphopantetheine</keyword>
<dbReference type="InterPro" id="IPR013968">
    <property type="entry name" value="PKS_KR"/>
</dbReference>
<dbReference type="PROSITE" id="PS00012">
    <property type="entry name" value="PHOSPHOPANTETHEINE"/>
    <property type="match status" value="1"/>
</dbReference>
<dbReference type="Pfam" id="PF00698">
    <property type="entry name" value="Acyl_transf_1"/>
    <property type="match status" value="1"/>
</dbReference>
<dbReference type="PROSITE" id="PS52004">
    <property type="entry name" value="KS3_2"/>
    <property type="match status" value="1"/>
</dbReference>
<dbReference type="Gene3D" id="3.40.47.10">
    <property type="match status" value="1"/>
</dbReference>
<dbReference type="GO" id="GO:0005886">
    <property type="term" value="C:plasma membrane"/>
    <property type="evidence" value="ECO:0007669"/>
    <property type="project" value="TreeGrafter"/>
</dbReference>
<comment type="caution">
    <text evidence="6">The sequence shown here is derived from an EMBL/GenBank/DDBJ whole genome shotgun (WGS) entry which is preliminary data.</text>
</comment>
<dbReference type="InterPro" id="IPR036736">
    <property type="entry name" value="ACP-like_sf"/>
</dbReference>
<dbReference type="InterPro" id="IPR014043">
    <property type="entry name" value="Acyl_transferase_dom"/>
</dbReference>
<dbReference type="SMART" id="SM00823">
    <property type="entry name" value="PKS_PP"/>
    <property type="match status" value="1"/>
</dbReference>
<dbReference type="InterPro" id="IPR050091">
    <property type="entry name" value="PKS_NRPS_Biosynth_Enz"/>
</dbReference>
<dbReference type="SMART" id="SM00827">
    <property type="entry name" value="PKS_AT"/>
    <property type="match status" value="1"/>
</dbReference>
<keyword evidence="3" id="KW-0808">Transferase</keyword>
<dbReference type="InterPro" id="IPR020806">
    <property type="entry name" value="PKS_PP-bd"/>
</dbReference>
<dbReference type="EMBL" id="LXQD01000287">
    <property type="protein sequence ID" value="RCJ29618.1"/>
    <property type="molecule type" value="Genomic_DNA"/>
</dbReference>
<evidence type="ECO:0000256" key="1">
    <source>
        <dbReference type="ARBA" id="ARBA00022450"/>
    </source>
</evidence>
<dbReference type="InterPro" id="IPR036291">
    <property type="entry name" value="NAD(P)-bd_dom_sf"/>
</dbReference>
<dbReference type="Gene3D" id="3.40.366.10">
    <property type="entry name" value="Malonyl-Coenzyme A Acyl Carrier Protein, domain 2"/>
    <property type="match status" value="1"/>
</dbReference>
<feature type="domain" description="Ketosynthase family 3 (KS3)" evidence="5">
    <location>
        <begin position="1"/>
        <end position="424"/>
    </location>
</feature>
<dbReference type="InterPro" id="IPR016035">
    <property type="entry name" value="Acyl_Trfase/lysoPLipase"/>
</dbReference>
<dbReference type="Pfam" id="PF00109">
    <property type="entry name" value="ketoacyl-synt"/>
    <property type="match status" value="1"/>
</dbReference>
<proteinExistence type="predicted"/>
<feature type="domain" description="Carrier" evidence="4">
    <location>
        <begin position="1460"/>
        <end position="1538"/>
    </location>
</feature>
<accession>A0A367QZG8</accession>
<dbReference type="SUPFAM" id="SSF51735">
    <property type="entry name" value="NAD(P)-binding Rossmann-fold domains"/>
    <property type="match status" value="2"/>
</dbReference>
<evidence type="ECO:0000313" key="6">
    <source>
        <dbReference type="EMBL" id="RCJ29618.1"/>
    </source>
</evidence>
<dbReference type="Pfam" id="PF21394">
    <property type="entry name" value="Beta-ketacyl_N"/>
    <property type="match status" value="1"/>
</dbReference>
<organism evidence="6 7">
    <name type="scientific">Nostoc minutum NIES-26</name>
    <dbReference type="NCBI Taxonomy" id="1844469"/>
    <lineage>
        <taxon>Bacteria</taxon>
        <taxon>Bacillati</taxon>
        <taxon>Cyanobacteriota</taxon>
        <taxon>Cyanophyceae</taxon>
        <taxon>Nostocales</taxon>
        <taxon>Nostocaceae</taxon>
        <taxon>Nostoc</taxon>
    </lineage>
</organism>
<dbReference type="InterPro" id="IPR014031">
    <property type="entry name" value="Ketoacyl_synth_C"/>
</dbReference>
<keyword evidence="7" id="KW-1185">Reference proteome</keyword>
<evidence type="ECO:0000256" key="3">
    <source>
        <dbReference type="ARBA" id="ARBA00022679"/>
    </source>
</evidence>
<dbReference type="GO" id="GO:0006633">
    <property type="term" value="P:fatty acid biosynthetic process"/>
    <property type="evidence" value="ECO:0007669"/>
    <property type="project" value="InterPro"/>
</dbReference>
<dbReference type="SUPFAM" id="SSF53901">
    <property type="entry name" value="Thiolase-like"/>
    <property type="match status" value="1"/>
</dbReference>
<dbReference type="Proteomes" id="UP000252107">
    <property type="component" value="Unassembled WGS sequence"/>
</dbReference>
<dbReference type="Gene3D" id="1.10.1200.10">
    <property type="entry name" value="ACP-like"/>
    <property type="match status" value="1"/>
</dbReference>
<dbReference type="PROSITE" id="PS00606">
    <property type="entry name" value="KS3_1"/>
    <property type="match status" value="1"/>
</dbReference>
<dbReference type="SUPFAM" id="SSF52151">
    <property type="entry name" value="FabD/lysophospholipase-like"/>
    <property type="match status" value="1"/>
</dbReference>
<dbReference type="CDD" id="cd08955">
    <property type="entry name" value="KR_2_FAS_SDR_x"/>
    <property type="match status" value="1"/>
</dbReference>
<dbReference type="InterPro" id="IPR020841">
    <property type="entry name" value="PKS_Beta-ketoAc_synthase_dom"/>
</dbReference>
<reference evidence="6" key="1">
    <citation type="submission" date="2016-04" db="EMBL/GenBank/DDBJ databases">
        <authorList>
            <person name="Tabuchi Yagui T.R."/>
        </authorList>
    </citation>
    <scope>NUCLEOTIDE SEQUENCE [LARGE SCALE GENOMIC DNA]</scope>
    <source>
        <strain evidence="6">NIES-26</strain>
    </source>
</reference>
<name>A0A367QZG8_9NOSO</name>
<dbReference type="CDD" id="cd00833">
    <property type="entry name" value="PKS"/>
    <property type="match status" value="1"/>
</dbReference>
<dbReference type="InterPro" id="IPR014030">
    <property type="entry name" value="Ketoacyl_synth_N"/>
</dbReference>
<dbReference type="SUPFAM" id="SSF47336">
    <property type="entry name" value="ACP-like"/>
    <property type="match status" value="1"/>
</dbReference>
<sequence length="1587" mass="173594">MEPIAIIGIGCRFPKAKNPESFWQLLRNGVDAITEIPPERWDINAFYEPQPAIPGKMNTRWGGFLEQIDRFDPSFFGISAREAEHMDPQQRLVLEVAWEALENAGLVPATLTGSQTGVFIGITNADYHKLLYKDSYRLSAYSATGTTPCIAANRLSYVLNLRGPSIAIDTACSSSLVAVHLACQSLRNRESNLCLVGGVNLMVSPEPTITCSQAQMMAADGRCKTFDASADGYVRGEGCGVIVLKRLADALHDGDNILALIKSSAVNQDGTSNGLTAPNGPSQQAVIRQALELAGVTPAQISYVEAHGTGTSLGDPIEVKSLKAVLMEGRSPDQTCWIGSLKTNIGHSEGAAGIAGLIKVVLQLQQGEVAPHLHLKQLNPYISLEGTPFSIPLECQPWSCSSSRLAGVSAFSFGGTNCHIILEEAPLLIPAINQIDRSRQILTLSAKTAPALVELAKQYEDFLTLHPEVSLADVCFTANTKRSHFEHRLAVDSKTTEQLCQQLSAFAAGEHTSHLVTGQVSKRKPPKIAFLFTGQGSQYLGMGRQLYETQPTFRQTLDQCAEILRPYLQQPLLEVLYPQEEQSSPLDETAYTQPALFALEYALFRLWESWGIKPEAVMGHSVGEYAAACVAGVFSLEDGLKLIAERARLMQALPQDGEMLVVFADEATVAKIIQPYSQNLALAKPAVGIAAINGPKNIVISGATQAIEAVSKILKVQAIASKKLRVSHAFHSPLMEPMLKEFEQVAKEITYSSPQITLISNVTGQPIAEESANPEYWCRHIRQSVNFAASMEALYQKGFKVFLEIGPQPILLGMGRYCLPEGVNAWLPSLRSGCEDWQQLLESLGTLYVSGVAVDWTGFERDYLRQQVALPTYPFQRQRYWMENSENGHLTQQNVQSTIVNLLHQGDSQKLAQYVKTATELSAQEIELLPKLLEVLVKQHQRQLSTASIKDWLYEIKWQPKPRKLTEIGLQESGSWLILADIGGVGQALAHLLQERGQSSFLVYAGDTYQVKEPGTWSLNPSNPSHFERLLQEIAETQQLPLRGVVHLWSLDTGLIAELTTSSLEEIQILGCGSTLNLIKAIAARSWHLPRLWLVTREAVPGFSSSLGVAQASLWGLGKVIALEHPEFWGGLVDLAADNPADAAVNLLTEIFDSQGENQIAFRQKQRYVARLGISQLPEAQTVSLQSDCTYLITGGLGALGLKVAQWMVEHGARNLLLTGRTGASSQIQEAIACLEQLGAKIIVARADVANYDDMARMFEQIQTAMPPLRGIIHTAGVLDDGILLQQDWNRFVKVMSPKVNGAWNLHVLSEEIPLDFFISFSSAASLLGSPGQGNYAAANAFMDALAHYRQNLGLPGLSINWGPWENTGMAASLDNRDRARLAAQGMESIPLEQGMQILGNLLKPNAAQVGVLPINWSKFIEKFPTKVPPFLESFKVGSEQPATQQPAFLQQLKAAPASDRRNLLITHICTEVARLLGLDSPEQVDIQQGLLDLGIDSLMAVELRKFLQSSLGYSIPATLAFDYPTIAALGDYLVREVMKAEFSDESATTLDNSNHQQPNVVESNLDRLSDGEAEALLLSKLDSMRY</sequence>
<dbReference type="InterPro" id="IPR018201">
    <property type="entry name" value="Ketoacyl_synth_AS"/>
</dbReference>
<dbReference type="InterPro" id="IPR009081">
    <property type="entry name" value="PP-bd_ACP"/>
</dbReference>
<dbReference type="Gene3D" id="3.30.70.3290">
    <property type="match status" value="1"/>
</dbReference>
<dbReference type="GO" id="GO:0005737">
    <property type="term" value="C:cytoplasm"/>
    <property type="evidence" value="ECO:0007669"/>
    <property type="project" value="TreeGrafter"/>
</dbReference>
<keyword evidence="2" id="KW-0597">Phosphoprotein</keyword>
<dbReference type="SMART" id="SM00822">
    <property type="entry name" value="PKS_KR"/>
    <property type="match status" value="1"/>
</dbReference>
<dbReference type="SMART" id="SM01294">
    <property type="entry name" value="PKS_PP_betabranch"/>
    <property type="match status" value="1"/>
</dbReference>
<dbReference type="Pfam" id="PF08659">
    <property type="entry name" value="KR"/>
    <property type="match status" value="1"/>
</dbReference>
<gene>
    <name evidence="6" type="ORF">A6770_21945</name>
</gene>
<dbReference type="Pfam" id="PF02801">
    <property type="entry name" value="Ketoacyl-synt_C"/>
    <property type="match status" value="1"/>
</dbReference>
<dbReference type="FunFam" id="3.40.47.10:FF:000019">
    <property type="entry name" value="Polyketide synthase type I"/>
    <property type="match status" value="1"/>
</dbReference>
<dbReference type="Gene3D" id="3.40.50.720">
    <property type="entry name" value="NAD(P)-binding Rossmann-like Domain"/>
    <property type="match status" value="1"/>
</dbReference>
<dbReference type="InterPro" id="IPR016039">
    <property type="entry name" value="Thiolase-like"/>
</dbReference>
<dbReference type="Pfam" id="PF00550">
    <property type="entry name" value="PP-binding"/>
    <property type="match status" value="1"/>
</dbReference>
<dbReference type="FunFam" id="1.10.1200.10:FF:000007">
    <property type="entry name" value="Probable polyketide synthase pks17"/>
    <property type="match status" value="1"/>
</dbReference>
<dbReference type="SUPFAM" id="SSF55048">
    <property type="entry name" value="Probable ACP-binding domain of malonyl-CoA ACP transacylase"/>
    <property type="match status" value="1"/>
</dbReference>
<evidence type="ECO:0000259" key="4">
    <source>
        <dbReference type="PROSITE" id="PS50075"/>
    </source>
</evidence>
<dbReference type="PANTHER" id="PTHR43775:SF37">
    <property type="entry name" value="SI:DKEY-61P9.11"/>
    <property type="match status" value="1"/>
</dbReference>